<dbReference type="AlphaFoldDB" id="A0A0F9K1J6"/>
<dbReference type="EMBL" id="LAZR01008893">
    <property type="protein sequence ID" value="KKM75929.1"/>
    <property type="molecule type" value="Genomic_DNA"/>
</dbReference>
<accession>A0A0F9K1J6</accession>
<organism evidence="1">
    <name type="scientific">marine sediment metagenome</name>
    <dbReference type="NCBI Taxonomy" id="412755"/>
    <lineage>
        <taxon>unclassified sequences</taxon>
        <taxon>metagenomes</taxon>
        <taxon>ecological metagenomes</taxon>
    </lineage>
</organism>
<protein>
    <submittedName>
        <fullName evidence="1">Uncharacterized protein</fullName>
    </submittedName>
</protein>
<evidence type="ECO:0000313" key="1">
    <source>
        <dbReference type="EMBL" id="KKM75929.1"/>
    </source>
</evidence>
<reference evidence="1" key="1">
    <citation type="journal article" date="2015" name="Nature">
        <title>Complex archaea that bridge the gap between prokaryotes and eukaryotes.</title>
        <authorList>
            <person name="Spang A."/>
            <person name="Saw J.H."/>
            <person name="Jorgensen S.L."/>
            <person name="Zaremba-Niedzwiedzka K."/>
            <person name="Martijn J."/>
            <person name="Lind A.E."/>
            <person name="van Eijk R."/>
            <person name="Schleper C."/>
            <person name="Guy L."/>
            <person name="Ettema T.J."/>
        </authorList>
    </citation>
    <scope>NUCLEOTIDE SEQUENCE</scope>
</reference>
<proteinExistence type="predicted"/>
<name>A0A0F9K1J6_9ZZZZ</name>
<gene>
    <name evidence="1" type="ORF">LCGC14_1385290</name>
</gene>
<sequence>MNPELEKAALDAEEMGCLKETDRAVRARQIIEAPLWQSTFDDMADELTRRAMEAESDEVTKDYKTARKLLLQVKAVFESALETGKLASAQLDVIEEKRKKLGIFERLRRVA</sequence>
<comment type="caution">
    <text evidence="1">The sequence shown here is derived from an EMBL/GenBank/DDBJ whole genome shotgun (WGS) entry which is preliminary data.</text>
</comment>